<feature type="domain" description="Cation/H+ exchanger transmembrane" evidence="13">
    <location>
        <begin position="70"/>
        <end position="455"/>
    </location>
</feature>
<evidence type="ECO:0000256" key="12">
    <source>
        <dbReference type="SAM" id="SignalP"/>
    </source>
</evidence>
<dbReference type="NCBIfam" id="TIGR00840">
    <property type="entry name" value="b_cpa1"/>
    <property type="match status" value="1"/>
</dbReference>
<sequence length="663" mass="73597">MAIRLGALCLLFISSILSGIPSLAQNSTHGHDVHLASWKFGEFEFYLSALGVLIFVSLFKVFYPMIPYLPDYMPQSLILILIGAALSALLKALSANLNNSPLVLTPTLFFNFLLPPIVLDSSYGLYNRTFSDFLASIIIYAVLGTLLNFFIIAPIMYGLERAGAMGPGLTELSLSDHFLFSAVIVAVDPVAVLAIFQETGVNLGLYYIVFGESLLNDAVTIVLYEIMCKFTTASSITPTNIGLGIGSFFTISLGGMLIGLWLGALSCILTRWKSRYETVVLVLAAYLAYFITNCVGWSGIIAMINCGLVQACYAFNNISHLSLTTLEMVLKQVAEISEAVTFFLLGFQILITEFKWSTGFCLWAFVICSFARAVVVLALTQFINFFRINNMRIYFREQIVMIYGGLRGAVAFSLAFLLKDVGDVSEEVKRLIITCALFVILVTVGFQGLTMRPLVHLARIKLNDTNQLSIFTDITLRFINHTLAGIEAIVGSVGRNLFRETVSRIDNKFIRRILQRDPQGPDEKVVKIYEEIALKLHWASVKPESSAEYLRGLPASLVKKYFQGEVAANSRVAESEDQKASFETTGTSSSRNERKSRKERLRRMSRTLAQSSRTSDWVRPVGMVSSQGPANEDAFKEKYIALTRTKTLDEDEMENSSEKSSDL</sequence>
<dbReference type="InterPro" id="IPR006153">
    <property type="entry name" value="Cation/H_exchanger_TM"/>
</dbReference>
<keyword evidence="15" id="KW-1185">Reference proteome</keyword>
<evidence type="ECO:0000256" key="11">
    <source>
        <dbReference type="SAM" id="Phobius"/>
    </source>
</evidence>
<feature type="transmembrane region" description="Helical" evidence="11">
    <location>
        <begin position="430"/>
        <end position="449"/>
    </location>
</feature>
<comment type="caution">
    <text evidence="14">The sequence shown here is derived from an EMBL/GenBank/DDBJ whole genome shotgun (WGS) entry which is preliminary data.</text>
</comment>
<evidence type="ECO:0000256" key="10">
    <source>
        <dbReference type="SAM" id="MobiDB-lite"/>
    </source>
</evidence>
<evidence type="ECO:0000256" key="6">
    <source>
        <dbReference type="ARBA" id="ARBA00023065"/>
    </source>
</evidence>
<feature type="transmembrane region" description="Helical" evidence="11">
    <location>
        <begin position="336"/>
        <end position="356"/>
    </location>
</feature>
<gene>
    <name evidence="14" type="ORF">TcWFU_004486</name>
</gene>
<evidence type="ECO:0000256" key="1">
    <source>
        <dbReference type="ARBA" id="ARBA00004141"/>
    </source>
</evidence>
<proteinExistence type="inferred from homology"/>
<dbReference type="Pfam" id="PF00999">
    <property type="entry name" value="Na_H_Exchanger"/>
    <property type="match status" value="1"/>
</dbReference>
<protein>
    <recommendedName>
        <fullName evidence="9">Sodium/hydrogen exchanger</fullName>
    </recommendedName>
</protein>
<keyword evidence="4 11" id="KW-1133">Transmembrane helix</keyword>
<organism evidence="14 15">
    <name type="scientific">Taenia crassiceps</name>
    <dbReference type="NCBI Taxonomy" id="6207"/>
    <lineage>
        <taxon>Eukaryota</taxon>
        <taxon>Metazoa</taxon>
        <taxon>Spiralia</taxon>
        <taxon>Lophotrochozoa</taxon>
        <taxon>Platyhelminthes</taxon>
        <taxon>Cestoda</taxon>
        <taxon>Eucestoda</taxon>
        <taxon>Cyclophyllidea</taxon>
        <taxon>Taeniidae</taxon>
        <taxon>Taenia</taxon>
    </lineage>
</organism>
<feature type="transmembrane region" description="Helical" evidence="11">
    <location>
        <begin position="398"/>
        <end position="418"/>
    </location>
</feature>
<comment type="subcellular location">
    <subcellularLocation>
        <location evidence="1">Membrane</location>
        <topology evidence="1">Multi-pass membrane protein</topology>
    </subcellularLocation>
</comment>
<evidence type="ECO:0000256" key="9">
    <source>
        <dbReference type="RuleBase" id="RU003722"/>
    </source>
</evidence>
<feature type="region of interest" description="Disordered" evidence="10">
    <location>
        <begin position="573"/>
        <end position="635"/>
    </location>
</feature>
<evidence type="ECO:0000256" key="3">
    <source>
        <dbReference type="ARBA" id="ARBA00022692"/>
    </source>
</evidence>
<feature type="chain" id="PRO_5047090636" description="Sodium/hydrogen exchanger" evidence="12">
    <location>
        <begin position="19"/>
        <end position="663"/>
    </location>
</feature>
<dbReference type="PANTHER" id="PTHR10110:SF126">
    <property type="entry name" value="NA(+)_H(+) EXCHANGER PROTEIN 7"/>
    <property type="match status" value="1"/>
</dbReference>
<feature type="signal peptide" evidence="12">
    <location>
        <begin position="1"/>
        <end position="18"/>
    </location>
</feature>
<evidence type="ECO:0000256" key="7">
    <source>
        <dbReference type="ARBA" id="ARBA00023136"/>
    </source>
</evidence>
<keyword evidence="9" id="KW-0050">Antiport</keyword>
<keyword evidence="3 9" id="KW-0812">Transmembrane</keyword>
<feature type="compositionally biased region" description="Basic residues" evidence="10">
    <location>
        <begin position="594"/>
        <end position="605"/>
    </location>
</feature>
<dbReference type="PRINTS" id="PR01084">
    <property type="entry name" value="NAHEXCHNGR"/>
</dbReference>
<feature type="transmembrane region" description="Helical" evidence="11">
    <location>
        <begin position="103"/>
        <end position="126"/>
    </location>
</feature>
<evidence type="ECO:0000256" key="5">
    <source>
        <dbReference type="ARBA" id="ARBA00023053"/>
    </source>
</evidence>
<evidence type="ECO:0000259" key="13">
    <source>
        <dbReference type="Pfam" id="PF00999"/>
    </source>
</evidence>
<comment type="similarity">
    <text evidence="9">Belongs to the monovalent cation:proton antiporter 1 (CPA1) transporter (TC 2.A.36) family.</text>
</comment>
<feature type="transmembrane region" description="Helical" evidence="11">
    <location>
        <begin position="45"/>
        <end position="65"/>
    </location>
</feature>
<name>A0ABR4Q401_9CEST</name>
<dbReference type="InterPro" id="IPR018422">
    <property type="entry name" value="Cation/H_exchanger_CPA1"/>
</dbReference>
<evidence type="ECO:0000313" key="15">
    <source>
        <dbReference type="Proteomes" id="UP001651158"/>
    </source>
</evidence>
<keyword evidence="7 11" id="KW-0472">Membrane</keyword>
<keyword evidence="2 9" id="KW-0813">Transport</keyword>
<feature type="transmembrane region" description="Helical" evidence="11">
    <location>
        <begin position="77"/>
        <end position="97"/>
    </location>
</feature>
<keyword evidence="12" id="KW-0732">Signal</keyword>
<dbReference type="EMBL" id="JAKROA010000013">
    <property type="protein sequence ID" value="KAL5104259.1"/>
    <property type="molecule type" value="Genomic_DNA"/>
</dbReference>
<keyword evidence="5" id="KW-0915">Sodium</keyword>
<feature type="transmembrane region" description="Helical" evidence="11">
    <location>
        <begin position="133"/>
        <end position="157"/>
    </location>
</feature>
<evidence type="ECO:0000256" key="2">
    <source>
        <dbReference type="ARBA" id="ARBA00022448"/>
    </source>
</evidence>
<dbReference type="Gene3D" id="6.10.140.1330">
    <property type="match status" value="1"/>
</dbReference>
<keyword evidence="6 9" id="KW-0406">Ion transport</keyword>
<dbReference type="Proteomes" id="UP001651158">
    <property type="component" value="Unassembled WGS sequence"/>
</dbReference>
<evidence type="ECO:0000256" key="4">
    <source>
        <dbReference type="ARBA" id="ARBA00022989"/>
    </source>
</evidence>
<feature type="transmembrane region" description="Helical" evidence="11">
    <location>
        <begin position="362"/>
        <end position="386"/>
    </location>
</feature>
<feature type="transmembrane region" description="Helical" evidence="11">
    <location>
        <begin position="244"/>
        <end position="269"/>
    </location>
</feature>
<evidence type="ECO:0000256" key="8">
    <source>
        <dbReference type="ARBA" id="ARBA00023201"/>
    </source>
</evidence>
<feature type="transmembrane region" description="Helical" evidence="11">
    <location>
        <begin position="276"/>
        <end position="291"/>
    </location>
</feature>
<evidence type="ECO:0000313" key="14">
    <source>
        <dbReference type="EMBL" id="KAL5104259.1"/>
    </source>
</evidence>
<dbReference type="InterPro" id="IPR004709">
    <property type="entry name" value="NaH_exchanger"/>
</dbReference>
<reference evidence="14 15" key="1">
    <citation type="journal article" date="2022" name="Front. Cell. Infect. Microbiol.">
        <title>The Genomes of Two Strains of Taenia crassiceps the Animal Model for the Study of Human Cysticercosis.</title>
        <authorList>
            <person name="Bobes R.J."/>
            <person name="Estrada K."/>
            <person name="Rios-Valencia D.G."/>
            <person name="Calderon-Gallegos A."/>
            <person name="de la Torre P."/>
            <person name="Carrero J.C."/>
            <person name="Sanchez-Flores A."/>
            <person name="Laclette J.P."/>
        </authorList>
    </citation>
    <scope>NUCLEOTIDE SEQUENCE [LARGE SCALE GENOMIC DNA]</scope>
    <source>
        <strain evidence="14">WFUcys</strain>
    </source>
</reference>
<feature type="transmembrane region" description="Helical" evidence="11">
    <location>
        <begin position="203"/>
        <end position="224"/>
    </location>
</feature>
<dbReference type="PANTHER" id="PTHR10110">
    <property type="entry name" value="SODIUM/HYDROGEN EXCHANGER"/>
    <property type="match status" value="1"/>
</dbReference>
<feature type="transmembrane region" description="Helical" evidence="11">
    <location>
        <begin position="177"/>
        <end position="196"/>
    </location>
</feature>
<accession>A0ABR4Q401</accession>
<keyword evidence="8 9" id="KW-0739">Sodium transport</keyword>